<comment type="caution">
    <text evidence="1">The sequence shown here is derived from an EMBL/GenBank/DDBJ whole genome shotgun (WGS) entry which is preliminary data.</text>
</comment>
<dbReference type="Pfam" id="PF10758">
    <property type="entry name" value="DUF2586"/>
    <property type="match status" value="1"/>
</dbReference>
<proteinExistence type="predicted"/>
<name>A0A828P7S7_ECOLX</name>
<sequence length="381" mass="41105">MSWPNVTVSHQNRFNGATREVERTLLFVGYGKKNTGNTLSVSPETDLDDVLGPDESLLKSTLTAAAANGGQNWFAYVHVLPEPKPPAPEGGDANAAWVDAVKKAQAVASAEGVVIAIDITAKDAVNRATETRALLQSTYGRFVWFMLCVAGPGKDEAWAAYVTRISAIQDGVAAPGVMVVPRLWGNEPGVLAGRLCDPSVTVADSPARVATGALVAMGNDEIPQDGKKQPLELATLRSLESKRFSVPMWYHDFDGLYWSDGRTLDVEGGDYQVIENVRVVDKVSRRVRLRAIARIADRALNSTPGSIAASQTYFSRTLREMALATEINGVPFPGEIKPPQDGDITIVWTSSTHVQIYIVVRPYESAKAIGVSIELDTALEI</sequence>
<dbReference type="Proteomes" id="UP000555763">
    <property type="component" value="Unassembled WGS sequence"/>
</dbReference>
<accession>A0A828P7S7</accession>
<protein>
    <submittedName>
        <fullName evidence="1">DUF2586 family protein</fullName>
    </submittedName>
</protein>
<dbReference type="InterPro" id="IPR019694">
    <property type="entry name" value="Phage_HP1_Orf23"/>
</dbReference>
<dbReference type="EMBL" id="AATLZG010000057">
    <property type="protein sequence ID" value="EFM8157237.1"/>
    <property type="molecule type" value="Genomic_DNA"/>
</dbReference>
<evidence type="ECO:0000313" key="1">
    <source>
        <dbReference type="EMBL" id="EFM8157237.1"/>
    </source>
</evidence>
<gene>
    <name evidence="1" type="ORF">A5U30_004997</name>
</gene>
<dbReference type="AlphaFoldDB" id="A0A828P7S7"/>
<organism evidence="1 2">
    <name type="scientific">Escherichia coli</name>
    <dbReference type="NCBI Taxonomy" id="562"/>
    <lineage>
        <taxon>Bacteria</taxon>
        <taxon>Pseudomonadati</taxon>
        <taxon>Pseudomonadota</taxon>
        <taxon>Gammaproteobacteria</taxon>
        <taxon>Enterobacterales</taxon>
        <taxon>Enterobacteriaceae</taxon>
        <taxon>Escherichia</taxon>
    </lineage>
</organism>
<evidence type="ECO:0000313" key="2">
    <source>
        <dbReference type="Proteomes" id="UP000555763"/>
    </source>
</evidence>
<reference evidence="1 2" key="1">
    <citation type="submission" date="2020-02" db="EMBL/GenBank/DDBJ databases">
        <authorList>
            <consortium name="PulseNet: The National Subtyping Network for Foodborne Disease Surveillance"/>
            <person name="Tarr C.L."/>
            <person name="Trees E."/>
            <person name="Katz L.S."/>
            <person name="Carleton-Romer H.A."/>
            <person name="Stroika S."/>
            <person name="Kucerova Z."/>
            <person name="Roache K.F."/>
            <person name="Sabol A.L."/>
            <person name="Besser J."/>
            <person name="Gerner-Smidt P."/>
        </authorList>
    </citation>
    <scope>NUCLEOTIDE SEQUENCE [LARGE SCALE GENOMIC DNA]</scope>
    <source>
        <strain evidence="1 2">PNUSAE002719</strain>
    </source>
</reference>